<dbReference type="InterPro" id="IPR004843">
    <property type="entry name" value="Calcineurin-like_PHP"/>
</dbReference>
<evidence type="ECO:0000313" key="3">
    <source>
        <dbReference type="EMBL" id="MFG1710960.1"/>
    </source>
</evidence>
<evidence type="ECO:0000256" key="1">
    <source>
        <dbReference type="SAM" id="MobiDB-lite"/>
    </source>
</evidence>
<dbReference type="GO" id="GO:0016787">
    <property type="term" value="F:hydrolase activity"/>
    <property type="evidence" value="ECO:0007669"/>
    <property type="project" value="UniProtKB-KW"/>
</dbReference>
<reference evidence="3 4" key="1">
    <citation type="submission" date="2024-10" db="EMBL/GenBank/DDBJ databases">
        <authorList>
            <person name="Topkara A.R."/>
            <person name="Saygin H."/>
        </authorList>
    </citation>
    <scope>NUCLEOTIDE SEQUENCE [LARGE SCALE GENOMIC DNA]</scope>
    <source>
        <strain evidence="3 4">M3C6</strain>
    </source>
</reference>
<evidence type="ECO:0000259" key="2">
    <source>
        <dbReference type="Pfam" id="PF00149"/>
    </source>
</evidence>
<comment type="caution">
    <text evidence="3">The sequence shown here is derived from an EMBL/GenBank/DDBJ whole genome shotgun (WGS) entry which is preliminary data.</text>
</comment>
<dbReference type="InterPro" id="IPR029052">
    <property type="entry name" value="Metallo-depent_PP-like"/>
</dbReference>
<proteinExistence type="predicted"/>
<sequence>MTIDDSKEPMEQRPGFDVDGATEHEPLRLNPGATIVQVSDSHLSPHVAQTQRVWQDIVRYCDRTRPELVVHTGDLVYDDPDAEEDHEFAAAQLRRLTVPYRVVPGNHDIGDTAPDPYRGQVTTERLARYRRFFGTDRWSATVAGWLLVGINSQLLGGDLPEEGEAQWDWLDMLVDSHPDRQLALFLHKPPCIQSLDESLFVNKSIAPAARRRLLGYAERGVLKLIGSGHLHEFTTLQSHGVTVVVAPSAGRTPVGAETWGIGLRCNGVVEYRFRRSSVSYRLLTAADLLPPRLGAERREVPAGNGHGAASGRVEM</sequence>
<dbReference type="PANTHER" id="PTHR43143">
    <property type="entry name" value="METALLOPHOSPHOESTERASE, CALCINEURIN SUPERFAMILY"/>
    <property type="match status" value="1"/>
</dbReference>
<accession>A0ABW7AU52</accession>
<dbReference type="RefSeq" id="WP_393177275.1">
    <property type="nucleotide sequence ID" value="NZ_JBICRM010000062.1"/>
</dbReference>
<dbReference type="Pfam" id="PF00149">
    <property type="entry name" value="Metallophos"/>
    <property type="match status" value="1"/>
</dbReference>
<dbReference type="Gene3D" id="3.60.21.10">
    <property type="match status" value="1"/>
</dbReference>
<organism evidence="3 4">
    <name type="scientific">Nonomuraea marmarensis</name>
    <dbReference type="NCBI Taxonomy" id="3351344"/>
    <lineage>
        <taxon>Bacteria</taxon>
        <taxon>Bacillati</taxon>
        <taxon>Actinomycetota</taxon>
        <taxon>Actinomycetes</taxon>
        <taxon>Streptosporangiales</taxon>
        <taxon>Streptosporangiaceae</taxon>
        <taxon>Nonomuraea</taxon>
    </lineage>
</organism>
<evidence type="ECO:0000313" key="4">
    <source>
        <dbReference type="Proteomes" id="UP001603978"/>
    </source>
</evidence>
<gene>
    <name evidence="3" type="ORF">ACFLIM_48155</name>
</gene>
<keyword evidence="4" id="KW-1185">Reference proteome</keyword>
<dbReference type="SUPFAM" id="SSF56300">
    <property type="entry name" value="Metallo-dependent phosphatases"/>
    <property type="match status" value="1"/>
</dbReference>
<feature type="region of interest" description="Disordered" evidence="1">
    <location>
        <begin position="1"/>
        <end position="23"/>
    </location>
</feature>
<dbReference type="Proteomes" id="UP001603978">
    <property type="component" value="Unassembled WGS sequence"/>
</dbReference>
<feature type="domain" description="Calcineurin-like phosphoesterase" evidence="2">
    <location>
        <begin position="34"/>
        <end position="232"/>
    </location>
</feature>
<keyword evidence="3" id="KW-0378">Hydrolase</keyword>
<protein>
    <submittedName>
        <fullName evidence="3">Metallophosphoesterase family protein</fullName>
        <ecNumber evidence="3">3.1.-.-</ecNumber>
    </submittedName>
</protein>
<dbReference type="InterPro" id="IPR051918">
    <property type="entry name" value="STPP_CPPED1"/>
</dbReference>
<dbReference type="EC" id="3.1.-.-" evidence="3"/>
<dbReference type="EMBL" id="JBICRM010000062">
    <property type="protein sequence ID" value="MFG1710960.1"/>
    <property type="molecule type" value="Genomic_DNA"/>
</dbReference>
<dbReference type="PANTHER" id="PTHR43143:SF1">
    <property type="entry name" value="SERINE_THREONINE-PROTEIN PHOSPHATASE CPPED1"/>
    <property type="match status" value="1"/>
</dbReference>
<name>A0ABW7AU52_9ACTN</name>